<dbReference type="InterPro" id="IPR029154">
    <property type="entry name" value="HIBADH-like_NADP-bd"/>
</dbReference>
<evidence type="ECO:0000256" key="1">
    <source>
        <dbReference type="ARBA" id="ARBA00023002"/>
    </source>
</evidence>
<dbReference type="Pfam" id="PF03446">
    <property type="entry name" value="NAD_binding_2"/>
    <property type="match status" value="1"/>
</dbReference>
<gene>
    <name evidence="6" type="primary">garR3</name>
    <name evidence="6" type="ORF">RCA23_c09390</name>
</gene>
<dbReference type="InterPro" id="IPR008927">
    <property type="entry name" value="6-PGluconate_DH-like_C_sf"/>
</dbReference>
<dbReference type="Gene3D" id="3.40.50.720">
    <property type="entry name" value="NAD(P)-binding Rossmann-like Domain"/>
    <property type="match status" value="1"/>
</dbReference>
<dbReference type="InterPro" id="IPR006115">
    <property type="entry name" value="6PGDH_NADP-bd"/>
</dbReference>
<dbReference type="InterPro" id="IPR015815">
    <property type="entry name" value="HIBADH-related"/>
</dbReference>
<dbReference type="Proteomes" id="UP000028680">
    <property type="component" value="Chromosome"/>
</dbReference>
<feature type="active site" evidence="3">
    <location>
        <position position="173"/>
    </location>
</feature>
<dbReference type="KEGG" id="ptp:RCA23_c09390"/>
<dbReference type="InterPro" id="IPR036291">
    <property type="entry name" value="NAD(P)-bd_dom_sf"/>
</dbReference>
<dbReference type="RefSeq" id="WP_044049336.1">
    <property type="nucleotide sequence ID" value="NZ_CP003984.1"/>
</dbReference>
<dbReference type="Pfam" id="PF14833">
    <property type="entry name" value="NAD_binding_11"/>
    <property type="match status" value="1"/>
</dbReference>
<dbReference type="Gene3D" id="1.10.1040.10">
    <property type="entry name" value="N-(1-d-carboxylethyl)-l-norvaline Dehydrogenase, domain 2"/>
    <property type="match status" value="1"/>
</dbReference>
<proteinExistence type="predicted"/>
<feature type="domain" description="6-phosphogluconate dehydrogenase NADP-binding" evidence="4">
    <location>
        <begin position="7"/>
        <end position="164"/>
    </location>
</feature>
<evidence type="ECO:0000313" key="7">
    <source>
        <dbReference type="Proteomes" id="UP000028680"/>
    </source>
</evidence>
<dbReference type="EMBL" id="CP003984">
    <property type="protein sequence ID" value="AII86494.1"/>
    <property type="molecule type" value="Genomic_DNA"/>
</dbReference>
<accession>A0AAN0RHX1</accession>
<dbReference type="GO" id="GO:0008679">
    <property type="term" value="F:2-hydroxy-3-oxopropionate reductase activity"/>
    <property type="evidence" value="ECO:0007669"/>
    <property type="project" value="UniProtKB-EC"/>
</dbReference>
<dbReference type="EC" id="1.1.1.60" evidence="6"/>
<dbReference type="GeneID" id="93367798"/>
<dbReference type="PANTHER" id="PTHR43060:SF15">
    <property type="entry name" value="3-HYDROXYISOBUTYRATE DEHYDROGENASE-LIKE 1, MITOCHONDRIAL-RELATED"/>
    <property type="match status" value="1"/>
</dbReference>
<dbReference type="InterPro" id="IPR013328">
    <property type="entry name" value="6PGD_dom2"/>
</dbReference>
<dbReference type="PANTHER" id="PTHR43060">
    <property type="entry name" value="3-HYDROXYISOBUTYRATE DEHYDROGENASE-LIKE 1, MITOCHONDRIAL-RELATED"/>
    <property type="match status" value="1"/>
</dbReference>
<dbReference type="SUPFAM" id="SSF51735">
    <property type="entry name" value="NAD(P)-binding Rossmann-fold domains"/>
    <property type="match status" value="1"/>
</dbReference>
<evidence type="ECO:0000256" key="2">
    <source>
        <dbReference type="ARBA" id="ARBA00023027"/>
    </source>
</evidence>
<sequence>MNNTAETIGFIGVGLMGHGIAKNLLAAGYPVYVLAHRNRAPVEDLLSKGAKEVKTLADMARNTTVIHICAPGSPEVEAIVVELLPDLRPDTVIIDCSTSDPNSTARLAARLAEQGCHMADAPLGGTPVQAESGELSTMIGATEDIYARITPVVETWARSIVHMGDNGAGHKMKLLNNFLSLGYAAMYSEALALAEKVGITTAQFDSVIRGSRMDCGFYQTFMGYAVEGNREAHKFTLKNALKDTSYLANMADGVNLANPIGGAVKNSFALAFAAGGDGPEDYVPHLVDYVMAQNGVKK</sequence>
<protein>
    <submittedName>
        <fullName evidence="6">2-hydroxy-3-oxopropionate reductase GarR</fullName>
        <ecNumber evidence="6">1.1.1.60</ecNumber>
    </submittedName>
</protein>
<keyword evidence="7" id="KW-1185">Reference proteome</keyword>
<evidence type="ECO:0000259" key="4">
    <source>
        <dbReference type="Pfam" id="PF03446"/>
    </source>
</evidence>
<reference evidence="6 7" key="1">
    <citation type="journal article" date="2014" name="ISME J.">
        <title>Adaptation of an abundant Roseobacter RCA organism to pelagic systems revealed by genomic and transcriptomic analyses.</title>
        <authorList>
            <person name="Voget S."/>
            <person name="Wemheuer B."/>
            <person name="Brinkhoff T."/>
            <person name="Vollmers J."/>
            <person name="Dietrich S."/>
            <person name="Giebel H.A."/>
            <person name="Beardsley C."/>
            <person name="Sardemann C."/>
            <person name="Bakenhus I."/>
            <person name="Billerbeck S."/>
            <person name="Daniel R."/>
            <person name="Simon M."/>
        </authorList>
    </citation>
    <scope>NUCLEOTIDE SEQUENCE [LARGE SCALE GENOMIC DNA]</scope>
    <source>
        <strain evidence="6 7">RCA23</strain>
    </source>
</reference>
<dbReference type="GO" id="GO:0050661">
    <property type="term" value="F:NADP binding"/>
    <property type="evidence" value="ECO:0007669"/>
    <property type="project" value="InterPro"/>
</dbReference>
<keyword evidence="1 6" id="KW-0560">Oxidoreductase</keyword>
<evidence type="ECO:0000256" key="3">
    <source>
        <dbReference type="PIRSR" id="PIRSR000103-1"/>
    </source>
</evidence>
<evidence type="ECO:0000259" key="5">
    <source>
        <dbReference type="Pfam" id="PF14833"/>
    </source>
</evidence>
<feature type="domain" description="3-hydroxyisobutyrate dehydrogenase-like NAD-binding" evidence="5">
    <location>
        <begin position="167"/>
        <end position="277"/>
    </location>
</feature>
<dbReference type="AlphaFoldDB" id="A0AAN0RHX1"/>
<dbReference type="GO" id="GO:0051287">
    <property type="term" value="F:NAD binding"/>
    <property type="evidence" value="ECO:0007669"/>
    <property type="project" value="InterPro"/>
</dbReference>
<organism evidence="6 7">
    <name type="scientific">Planktomarina temperata RCA23</name>
    <dbReference type="NCBI Taxonomy" id="666509"/>
    <lineage>
        <taxon>Bacteria</taxon>
        <taxon>Pseudomonadati</taxon>
        <taxon>Pseudomonadota</taxon>
        <taxon>Alphaproteobacteria</taxon>
        <taxon>Rhodobacterales</taxon>
        <taxon>Paracoccaceae</taxon>
        <taxon>Planktomarina</taxon>
    </lineage>
</organism>
<dbReference type="PIRSF" id="PIRSF000103">
    <property type="entry name" value="HIBADH"/>
    <property type="match status" value="1"/>
</dbReference>
<dbReference type="SUPFAM" id="SSF48179">
    <property type="entry name" value="6-phosphogluconate dehydrogenase C-terminal domain-like"/>
    <property type="match status" value="1"/>
</dbReference>
<evidence type="ECO:0000313" key="6">
    <source>
        <dbReference type="EMBL" id="AII86494.1"/>
    </source>
</evidence>
<name>A0AAN0RHX1_9RHOB</name>
<keyword evidence="2" id="KW-0520">NAD</keyword>